<proteinExistence type="predicted"/>
<name>A0ABY9JQ97_9ACTN</name>
<evidence type="ECO:0000313" key="2">
    <source>
        <dbReference type="EMBL" id="WLQ69214.1"/>
    </source>
</evidence>
<dbReference type="RefSeq" id="WP_306105290.1">
    <property type="nucleotide sequence ID" value="NZ_CP120984.1"/>
</dbReference>
<dbReference type="EMBL" id="CP120984">
    <property type="protein sequence ID" value="WLQ69214.1"/>
    <property type="molecule type" value="Genomic_DNA"/>
</dbReference>
<protein>
    <submittedName>
        <fullName evidence="2">Uncharacterized protein</fullName>
    </submittedName>
</protein>
<feature type="region of interest" description="Disordered" evidence="1">
    <location>
        <begin position="91"/>
        <end position="113"/>
    </location>
</feature>
<organism evidence="2 3">
    <name type="scientific">Streptomyces glycanivorans</name>
    <dbReference type="NCBI Taxonomy" id="3033808"/>
    <lineage>
        <taxon>Bacteria</taxon>
        <taxon>Bacillati</taxon>
        <taxon>Actinomycetota</taxon>
        <taxon>Actinomycetes</taxon>
        <taxon>Kitasatosporales</taxon>
        <taxon>Streptomycetaceae</taxon>
        <taxon>Streptomyces</taxon>
    </lineage>
</organism>
<sequence>MGSVHTEHATSAREVVYRLVNELCAQSGIGSYGLDADSQLGNYEADVPAQPATYEPEPFGRADTLSATHDSGYQVLASTVPGLPAFNVDGLPVRSPNETRDRARAEVINSGLD</sequence>
<keyword evidence="3" id="KW-1185">Reference proteome</keyword>
<reference evidence="2 3" key="1">
    <citation type="submission" date="2023-03" db="EMBL/GenBank/DDBJ databases">
        <title>Isolation and description of six Streptomyces strains from soil environments, able to metabolize different microbial glucans.</title>
        <authorList>
            <person name="Widen T."/>
            <person name="Larsbrink J."/>
        </authorList>
    </citation>
    <scope>NUCLEOTIDE SEQUENCE [LARGE SCALE GENOMIC DNA]</scope>
    <source>
        <strain evidence="2 3">Alt3</strain>
        <plasmid evidence="2 3">unnamed1</plasmid>
    </source>
</reference>
<evidence type="ECO:0000313" key="3">
    <source>
        <dbReference type="Proteomes" id="UP001224433"/>
    </source>
</evidence>
<accession>A0ABY9JQ97</accession>
<keyword evidence="2" id="KW-0614">Plasmid</keyword>
<geneLocation type="plasmid" evidence="2 3">
    <name>unnamed1</name>
</geneLocation>
<dbReference type="Proteomes" id="UP001224433">
    <property type="component" value="Plasmid unnamed1"/>
</dbReference>
<gene>
    <name evidence="2" type="ORF">P8A20_37380</name>
</gene>
<evidence type="ECO:0000256" key="1">
    <source>
        <dbReference type="SAM" id="MobiDB-lite"/>
    </source>
</evidence>